<reference evidence="1" key="1">
    <citation type="submission" date="2022-04" db="EMBL/GenBank/DDBJ databases">
        <title>Chromosome-scale genome assembly of Holotrichia oblita Faldermann.</title>
        <authorList>
            <person name="Rongchong L."/>
        </authorList>
    </citation>
    <scope>NUCLEOTIDE SEQUENCE</scope>
    <source>
        <strain evidence="1">81SQS9</strain>
    </source>
</reference>
<evidence type="ECO:0000313" key="1">
    <source>
        <dbReference type="EMBL" id="KAI4454694.1"/>
    </source>
</evidence>
<evidence type="ECO:0000313" key="2">
    <source>
        <dbReference type="Proteomes" id="UP001056778"/>
    </source>
</evidence>
<dbReference type="EMBL" id="CM043023">
    <property type="protein sequence ID" value="KAI4454694.1"/>
    <property type="molecule type" value="Genomic_DNA"/>
</dbReference>
<organism evidence="1 2">
    <name type="scientific">Holotrichia oblita</name>
    <name type="common">Chafer beetle</name>
    <dbReference type="NCBI Taxonomy" id="644536"/>
    <lineage>
        <taxon>Eukaryota</taxon>
        <taxon>Metazoa</taxon>
        <taxon>Ecdysozoa</taxon>
        <taxon>Arthropoda</taxon>
        <taxon>Hexapoda</taxon>
        <taxon>Insecta</taxon>
        <taxon>Pterygota</taxon>
        <taxon>Neoptera</taxon>
        <taxon>Endopterygota</taxon>
        <taxon>Coleoptera</taxon>
        <taxon>Polyphaga</taxon>
        <taxon>Scarabaeiformia</taxon>
        <taxon>Scarabaeidae</taxon>
        <taxon>Melolonthinae</taxon>
        <taxon>Holotrichia</taxon>
    </lineage>
</organism>
<sequence>MVQPGTGIIFDSPYNTYFAGATVTGRVEIVLNKPKKLRGKNCILFQVSGGADVKWTERQTRHVNGRSQSYSVTYYAKEEYFKMKYYCIGGQDTIILPPNSRLSLFDSATT</sequence>
<protein>
    <submittedName>
        <fullName evidence="1">Uncharacterized protein</fullName>
    </submittedName>
</protein>
<proteinExistence type="predicted"/>
<gene>
    <name evidence="1" type="ORF">MML48_9g00018889</name>
</gene>
<keyword evidence="2" id="KW-1185">Reference proteome</keyword>
<dbReference type="Proteomes" id="UP001056778">
    <property type="component" value="Chromosome 9"/>
</dbReference>
<accession>A0ACB9SHC8</accession>
<comment type="caution">
    <text evidence="1">The sequence shown here is derived from an EMBL/GenBank/DDBJ whole genome shotgun (WGS) entry which is preliminary data.</text>
</comment>
<name>A0ACB9SHC8_HOLOL</name>